<feature type="transmembrane region" description="Helical" evidence="11">
    <location>
        <begin position="254"/>
        <end position="274"/>
    </location>
</feature>
<keyword evidence="8 11" id="KW-0256">Endoplasmic reticulum</keyword>
<dbReference type="EMBL" id="GECU01022649">
    <property type="protein sequence ID" value="JAS85057.1"/>
    <property type="molecule type" value="Transcribed_RNA"/>
</dbReference>
<keyword evidence="5 11" id="KW-0328">Glycosyltransferase</keyword>
<evidence type="ECO:0000313" key="12">
    <source>
        <dbReference type="EMBL" id="JAS79967.1"/>
    </source>
</evidence>
<keyword evidence="7 11" id="KW-0812">Transmembrane</keyword>
<feature type="transmembrane region" description="Helical" evidence="11">
    <location>
        <begin position="484"/>
        <end position="503"/>
    </location>
</feature>
<comment type="pathway">
    <text evidence="2 11">Glycolipid biosynthesis; glycosylphosphatidylinositol-anchor biosynthesis.</text>
</comment>
<dbReference type="Pfam" id="PF04188">
    <property type="entry name" value="Mannosyl_trans2"/>
    <property type="match status" value="1"/>
</dbReference>
<feature type="transmembrane region" description="Helical" evidence="11">
    <location>
        <begin position="20"/>
        <end position="39"/>
    </location>
</feature>
<protein>
    <recommendedName>
        <fullName evidence="11">GPI mannosyltransferase 2</fullName>
        <ecNumber evidence="11">2.4.1.-</ecNumber>
    </recommendedName>
</protein>
<evidence type="ECO:0000256" key="2">
    <source>
        <dbReference type="ARBA" id="ARBA00004687"/>
    </source>
</evidence>
<gene>
    <name evidence="14" type="ORF">g.48395</name>
    <name evidence="12" type="ORF">g.48396</name>
    <name evidence="13" type="ORF">g.48397</name>
    <name evidence="15" type="ORF">g.48404</name>
    <name evidence="16" type="ORF">g.48405</name>
</gene>
<dbReference type="EC" id="2.4.1.-" evidence="11"/>
<evidence type="ECO:0000256" key="9">
    <source>
        <dbReference type="ARBA" id="ARBA00022989"/>
    </source>
</evidence>
<dbReference type="InterPro" id="IPR007315">
    <property type="entry name" value="PIG-V/Gpi18"/>
</dbReference>
<evidence type="ECO:0000313" key="14">
    <source>
        <dbReference type="EMBL" id="JAS88195.1"/>
    </source>
</evidence>
<evidence type="ECO:0000313" key="16">
    <source>
        <dbReference type="EMBL" id="JAT01536.1"/>
    </source>
</evidence>
<dbReference type="GO" id="GO:0005789">
    <property type="term" value="C:endoplasmic reticulum membrane"/>
    <property type="evidence" value="ECO:0007669"/>
    <property type="project" value="UniProtKB-SubCell"/>
</dbReference>
<keyword evidence="4 11" id="KW-0337">GPI-anchor biosynthesis</keyword>
<evidence type="ECO:0000256" key="6">
    <source>
        <dbReference type="ARBA" id="ARBA00022679"/>
    </source>
</evidence>
<dbReference type="GO" id="GO:0004376">
    <property type="term" value="F:GPI mannosyltransferase activity"/>
    <property type="evidence" value="ECO:0007669"/>
    <property type="project" value="InterPro"/>
</dbReference>
<feature type="transmembrane region" description="Helical" evidence="11">
    <location>
        <begin position="92"/>
        <end position="111"/>
    </location>
</feature>
<dbReference type="PANTHER" id="PTHR12468">
    <property type="entry name" value="GPI MANNOSYLTRANSFERASE 2"/>
    <property type="match status" value="1"/>
</dbReference>
<dbReference type="EMBL" id="GECU01019511">
    <property type="protein sequence ID" value="JAS88195.1"/>
    <property type="molecule type" value="Transcribed_RNA"/>
</dbReference>
<comment type="function">
    <text evidence="11">Mannosyltransferase involved in glycosylphosphatidylinositol-anchor biosynthesis.</text>
</comment>
<comment type="similarity">
    <text evidence="3 11">Belongs to the PIGV family.</text>
</comment>
<dbReference type="UniPathway" id="UPA00196"/>
<evidence type="ECO:0000256" key="5">
    <source>
        <dbReference type="ARBA" id="ARBA00022676"/>
    </source>
</evidence>
<evidence type="ECO:0000256" key="10">
    <source>
        <dbReference type="ARBA" id="ARBA00023136"/>
    </source>
</evidence>
<keyword evidence="10 11" id="KW-0472">Membrane</keyword>
<dbReference type="PANTHER" id="PTHR12468:SF2">
    <property type="entry name" value="GPI MANNOSYLTRANSFERASE 2"/>
    <property type="match status" value="1"/>
</dbReference>
<name>A0A1B6JQW3_9HEMI</name>
<evidence type="ECO:0000256" key="7">
    <source>
        <dbReference type="ARBA" id="ARBA00022692"/>
    </source>
</evidence>
<accession>A0A1B6JQW3</accession>
<dbReference type="GO" id="GO:0000009">
    <property type="term" value="F:alpha-1,6-mannosyltransferase activity"/>
    <property type="evidence" value="ECO:0007669"/>
    <property type="project" value="InterPro"/>
</dbReference>
<organism evidence="16">
    <name type="scientific">Homalodisca liturata</name>
    <dbReference type="NCBI Taxonomy" id="320908"/>
    <lineage>
        <taxon>Eukaryota</taxon>
        <taxon>Metazoa</taxon>
        <taxon>Ecdysozoa</taxon>
        <taxon>Arthropoda</taxon>
        <taxon>Hexapoda</taxon>
        <taxon>Insecta</taxon>
        <taxon>Pterygota</taxon>
        <taxon>Neoptera</taxon>
        <taxon>Paraneoptera</taxon>
        <taxon>Hemiptera</taxon>
        <taxon>Auchenorrhyncha</taxon>
        <taxon>Membracoidea</taxon>
        <taxon>Cicadellidae</taxon>
        <taxon>Cicadellinae</taxon>
        <taxon>Proconiini</taxon>
        <taxon>Homalodisca</taxon>
    </lineage>
</organism>
<dbReference type="EMBL" id="GECU01006705">
    <property type="protein sequence ID" value="JAT01002.1"/>
    <property type="molecule type" value="Transcribed_RNA"/>
</dbReference>
<dbReference type="GO" id="GO:0031501">
    <property type="term" value="C:mannosyltransferase complex"/>
    <property type="evidence" value="ECO:0007669"/>
    <property type="project" value="TreeGrafter"/>
</dbReference>
<comment type="subcellular location">
    <subcellularLocation>
        <location evidence="1 11">Endoplasmic reticulum membrane</location>
        <topology evidence="1 11">Multi-pass membrane protein</topology>
    </subcellularLocation>
</comment>
<evidence type="ECO:0000256" key="3">
    <source>
        <dbReference type="ARBA" id="ARBA00008698"/>
    </source>
</evidence>
<evidence type="ECO:0000256" key="8">
    <source>
        <dbReference type="ARBA" id="ARBA00022824"/>
    </source>
</evidence>
<feature type="transmembrane region" description="Helical" evidence="11">
    <location>
        <begin position="155"/>
        <end position="174"/>
    </location>
</feature>
<evidence type="ECO:0000256" key="1">
    <source>
        <dbReference type="ARBA" id="ARBA00004477"/>
    </source>
</evidence>
<keyword evidence="9 11" id="KW-1133">Transmembrane helix</keyword>
<feature type="transmembrane region" description="Helical" evidence="11">
    <location>
        <begin position="123"/>
        <end position="143"/>
    </location>
</feature>
<dbReference type="GO" id="GO:0006506">
    <property type="term" value="P:GPI anchor biosynthetic process"/>
    <property type="evidence" value="ECO:0007669"/>
    <property type="project" value="UniProtKB-UniPathway"/>
</dbReference>
<feature type="transmembrane region" description="Helical" evidence="11">
    <location>
        <begin position="336"/>
        <end position="357"/>
    </location>
</feature>
<evidence type="ECO:0000313" key="13">
    <source>
        <dbReference type="EMBL" id="JAS85057.1"/>
    </source>
</evidence>
<sequence length="504" mass="58207">MKKMRIATTRVELERKVLHFAVSSRIFLLFLSFISNVMLPDHNAGVFMFPPLPVNSSVADKAVESFFGGLARWDAQYFLHISCYGYSYENTLAFFPFFPLLTRILAFLLHYSVGFLLNPSSALLISAVSLNLFFFSYAAVKLFKLSCVIIKDEKLAYISVLFFCINPASIFFSAPYSESCFAFFTFSAMLFCVENNNDLLTCLAAGLSGLTRSNGIINFGFIAHKTFKNILTFINKTRTVLSVMRCVLLQLCKLCIYTMIFLIPFILFQSYAYFKFCIEQVPLSNILKNFGETQGFVMAGTQRPPWCNHSVPLSYSYVQNHYWNVGFLKYYTLKQIPNFLLALPIIFLIVSNSYYFLVGNKKVMISLGFGKHEFVKFRGRYVRPEFFVFVVHALALTIFCTLFIHVQVTTRMIASSCPVLYWFVALRYKTEQVVSSHSISSRLKNLNNSQKYSMIETQKHMESFWKTFIFTEKPADSWSYAVQIYFYSYFIMGTVLFSNFYPWT</sequence>
<feature type="transmembrane region" description="Helical" evidence="11">
    <location>
        <begin position="386"/>
        <end position="406"/>
    </location>
</feature>
<evidence type="ECO:0000256" key="11">
    <source>
        <dbReference type="RuleBase" id="RU363112"/>
    </source>
</evidence>
<evidence type="ECO:0000313" key="15">
    <source>
        <dbReference type="EMBL" id="JAT01002.1"/>
    </source>
</evidence>
<proteinExistence type="inferred from homology"/>
<dbReference type="EMBL" id="GECU01027739">
    <property type="protein sequence ID" value="JAS79967.1"/>
    <property type="molecule type" value="Transcribed_RNA"/>
</dbReference>
<evidence type="ECO:0000256" key="4">
    <source>
        <dbReference type="ARBA" id="ARBA00022502"/>
    </source>
</evidence>
<dbReference type="EMBL" id="GECU01006171">
    <property type="protein sequence ID" value="JAT01536.1"/>
    <property type="molecule type" value="Transcribed_RNA"/>
</dbReference>
<dbReference type="AlphaFoldDB" id="A0A1B6JQW3"/>
<keyword evidence="6 11" id="KW-0808">Transferase</keyword>
<reference evidence="16" key="1">
    <citation type="submission" date="2015-11" db="EMBL/GenBank/DDBJ databases">
        <title>De novo transcriptome assembly of four potential Pierce s Disease insect vectors from Arizona vineyards.</title>
        <authorList>
            <person name="Tassone E.E."/>
        </authorList>
    </citation>
    <scope>NUCLEOTIDE SEQUENCE</scope>
</reference>